<comment type="caution">
    <text evidence="2">The sequence shown here is derived from an EMBL/GenBank/DDBJ whole genome shotgun (WGS) entry which is preliminary data.</text>
</comment>
<proteinExistence type="predicted"/>
<gene>
    <name evidence="2" type="ORF">FHT01_001462</name>
</gene>
<dbReference type="RefSeq" id="WP_140231540.1">
    <property type="nucleotide sequence ID" value="NZ_BAAAEV010000002.1"/>
</dbReference>
<dbReference type="Pfam" id="PF09832">
    <property type="entry name" value="DUF2059"/>
    <property type="match status" value="1"/>
</dbReference>
<keyword evidence="3" id="KW-1185">Reference proteome</keyword>
<sequence length="188" mass="20778">MIAIVFALLFGASPVQQSVSDPQRLEKAREVVELSLPVDQREALFSSVVTAFIGNMVAGIADAEPEFREVLDTEPEVREAFNAFLERQRDLALDDIRATTPEYIQAFSSAYARAFSLKELTDIAAFLRTPSGARFAVASAGLLADPDVGAWQRQVTEMGQRRQAEEVGQLMKELAPIFERHKDTDSDS</sequence>
<reference evidence="2 3" key="1">
    <citation type="submission" date="2020-03" db="EMBL/GenBank/DDBJ databases">
        <title>Genomic Encyclopedia of Type Strains, Phase IV (KMG-IV): sequencing the most valuable type-strain genomes for metagenomic binning, comparative biology and taxonomic classification.</title>
        <authorList>
            <person name="Goeker M."/>
        </authorList>
    </citation>
    <scope>NUCLEOTIDE SEQUENCE [LARGE SCALE GENOMIC DNA]</scope>
    <source>
        <strain evidence="2 3">DSM 22753</strain>
    </source>
</reference>
<accession>A0ABX0U1E4</accession>
<evidence type="ECO:0000313" key="2">
    <source>
        <dbReference type="EMBL" id="NIJ23920.1"/>
    </source>
</evidence>
<protein>
    <recommendedName>
        <fullName evidence="1">DUF2059 domain-containing protein</fullName>
    </recommendedName>
</protein>
<dbReference type="Proteomes" id="UP000788153">
    <property type="component" value="Unassembled WGS sequence"/>
</dbReference>
<name>A0ABX0U1E4_9SPHN</name>
<dbReference type="InterPro" id="IPR018637">
    <property type="entry name" value="DUF2059"/>
</dbReference>
<feature type="domain" description="DUF2059" evidence="1">
    <location>
        <begin position="105"/>
        <end position="139"/>
    </location>
</feature>
<evidence type="ECO:0000259" key="1">
    <source>
        <dbReference type="Pfam" id="PF09832"/>
    </source>
</evidence>
<dbReference type="EMBL" id="JAASQP010000001">
    <property type="protein sequence ID" value="NIJ23920.1"/>
    <property type="molecule type" value="Genomic_DNA"/>
</dbReference>
<evidence type="ECO:0000313" key="3">
    <source>
        <dbReference type="Proteomes" id="UP000788153"/>
    </source>
</evidence>
<organism evidence="2 3">
    <name type="scientific">Sphingomonas japonica</name>
    <dbReference type="NCBI Taxonomy" id="511662"/>
    <lineage>
        <taxon>Bacteria</taxon>
        <taxon>Pseudomonadati</taxon>
        <taxon>Pseudomonadota</taxon>
        <taxon>Alphaproteobacteria</taxon>
        <taxon>Sphingomonadales</taxon>
        <taxon>Sphingomonadaceae</taxon>
        <taxon>Sphingomonas</taxon>
    </lineage>
</organism>